<evidence type="ECO:0000256" key="3">
    <source>
        <dbReference type="ARBA" id="ARBA00022833"/>
    </source>
</evidence>
<dbReference type="SUPFAM" id="SSF57850">
    <property type="entry name" value="RING/U-box"/>
    <property type="match status" value="1"/>
</dbReference>
<dbReference type="Gene3D" id="3.30.40.10">
    <property type="entry name" value="Zinc/RING finger domain, C3HC4 (zinc finger)"/>
    <property type="match status" value="1"/>
</dbReference>
<protein>
    <recommendedName>
        <fullName evidence="6">RING-type domain-containing protein</fullName>
    </recommendedName>
</protein>
<evidence type="ECO:0000259" key="6">
    <source>
        <dbReference type="PROSITE" id="PS50089"/>
    </source>
</evidence>
<dbReference type="PROSITE" id="PS00518">
    <property type="entry name" value="ZF_RING_1"/>
    <property type="match status" value="1"/>
</dbReference>
<accession>A0A9P0B6P0</accession>
<dbReference type="GO" id="GO:0008270">
    <property type="term" value="F:zinc ion binding"/>
    <property type="evidence" value="ECO:0007669"/>
    <property type="project" value="UniProtKB-KW"/>
</dbReference>
<evidence type="ECO:0000313" key="7">
    <source>
        <dbReference type="EMBL" id="CAH0556500.1"/>
    </source>
</evidence>
<evidence type="ECO:0000256" key="2">
    <source>
        <dbReference type="ARBA" id="ARBA00022771"/>
    </source>
</evidence>
<keyword evidence="3" id="KW-0862">Zinc</keyword>
<dbReference type="InterPro" id="IPR017907">
    <property type="entry name" value="Znf_RING_CS"/>
</dbReference>
<evidence type="ECO:0000313" key="8">
    <source>
        <dbReference type="Proteomes" id="UP001154078"/>
    </source>
</evidence>
<dbReference type="PANTHER" id="PTHR23041">
    <property type="entry name" value="RING FINGER DOMAIN-CONTAINING"/>
    <property type="match status" value="1"/>
</dbReference>
<gene>
    <name evidence="7" type="ORF">MELIAE_LOCUS7425</name>
</gene>
<dbReference type="EMBL" id="OV121136">
    <property type="protein sequence ID" value="CAH0556500.1"/>
    <property type="molecule type" value="Genomic_DNA"/>
</dbReference>
<keyword evidence="8" id="KW-1185">Reference proteome</keyword>
<feature type="domain" description="RING-type" evidence="6">
    <location>
        <begin position="277"/>
        <end position="318"/>
    </location>
</feature>
<evidence type="ECO:0000256" key="4">
    <source>
        <dbReference type="PROSITE-ProRule" id="PRU00175"/>
    </source>
</evidence>
<dbReference type="Pfam" id="PF13639">
    <property type="entry name" value="zf-RING_2"/>
    <property type="match status" value="1"/>
</dbReference>
<sequence length="331" mass="38013">MVIYIWFDLNVSCKQKYILHIFWFCKRIKMSGYGSKRRSKLPARSYSSEDDDDSNLLSFLLELQKKSLGKKRKTSSTKAKPKKRTKKQTKPNPNPNEIVKVQSDEEHEDDNKSHFENIQSNKIDNFFKSRMLISDSEEELNLDSNTDIKFVARELPKEKRFYTLESDSDEDYLKHSEIKDTTISIDNSKPSTSTANDSVIEIDEKTETVEEILADIDLIAPKNKITVLEKDKEESWNNMLKETEEILESVSKLVGIEKKETEEQNKSDSPSKSTPSCPICLESLSNQEVSATICGHLFCKPCINAVLKSTNKRCPTCRKALNAKKIHPLYL</sequence>
<keyword evidence="2 4" id="KW-0863">Zinc-finger</keyword>
<proteinExistence type="predicted"/>
<dbReference type="InterPro" id="IPR013083">
    <property type="entry name" value="Znf_RING/FYVE/PHD"/>
</dbReference>
<dbReference type="InterPro" id="IPR001841">
    <property type="entry name" value="Znf_RING"/>
</dbReference>
<reference evidence="7" key="1">
    <citation type="submission" date="2021-12" db="EMBL/GenBank/DDBJ databases">
        <authorList>
            <person name="King R."/>
        </authorList>
    </citation>
    <scope>NUCLEOTIDE SEQUENCE</scope>
</reference>
<dbReference type="InterPro" id="IPR047134">
    <property type="entry name" value="RNF4"/>
</dbReference>
<feature type="compositionally biased region" description="Basic residues" evidence="5">
    <location>
        <begin position="68"/>
        <end position="89"/>
    </location>
</feature>
<dbReference type="PROSITE" id="PS50089">
    <property type="entry name" value="ZF_RING_2"/>
    <property type="match status" value="1"/>
</dbReference>
<dbReference type="Proteomes" id="UP001154078">
    <property type="component" value="Chromosome 5"/>
</dbReference>
<feature type="region of interest" description="Disordered" evidence="5">
    <location>
        <begin position="68"/>
        <end position="116"/>
    </location>
</feature>
<dbReference type="PANTHER" id="PTHR23041:SF78">
    <property type="entry name" value="E3 UBIQUITIN-PROTEIN LIGASE RNF4"/>
    <property type="match status" value="1"/>
</dbReference>
<dbReference type="AlphaFoldDB" id="A0A9P0B6P0"/>
<evidence type="ECO:0000256" key="1">
    <source>
        <dbReference type="ARBA" id="ARBA00022723"/>
    </source>
</evidence>
<keyword evidence="1" id="KW-0479">Metal-binding</keyword>
<dbReference type="SMART" id="SM00184">
    <property type="entry name" value="RING"/>
    <property type="match status" value="1"/>
</dbReference>
<dbReference type="OrthoDB" id="6105938at2759"/>
<evidence type="ECO:0000256" key="5">
    <source>
        <dbReference type="SAM" id="MobiDB-lite"/>
    </source>
</evidence>
<name>A0A9P0B6P0_BRAAE</name>
<organism evidence="7 8">
    <name type="scientific">Brassicogethes aeneus</name>
    <name type="common">Rape pollen beetle</name>
    <name type="synonym">Meligethes aeneus</name>
    <dbReference type="NCBI Taxonomy" id="1431903"/>
    <lineage>
        <taxon>Eukaryota</taxon>
        <taxon>Metazoa</taxon>
        <taxon>Ecdysozoa</taxon>
        <taxon>Arthropoda</taxon>
        <taxon>Hexapoda</taxon>
        <taxon>Insecta</taxon>
        <taxon>Pterygota</taxon>
        <taxon>Neoptera</taxon>
        <taxon>Endopterygota</taxon>
        <taxon>Coleoptera</taxon>
        <taxon>Polyphaga</taxon>
        <taxon>Cucujiformia</taxon>
        <taxon>Nitidulidae</taxon>
        <taxon>Meligethinae</taxon>
        <taxon>Brassicogethes</taxon>
    </lineage>
</organism>